<reference evidence="3 4" key="1">
    <citation type="submission" date="2024-06" db="EMBL/GenBank/DDBJ databases">
        <title>Genomic Encyclopedia of Type Strains, Phase IV (KMG-IV): sequencing the most valuable type-strain genomes for metagenomic binning, comparative biology and taxonomic classification.</title>
        <authorList>
            <person name="Goeker M."/>
        </authorList>
    </citation>
    <scope>NUCLEOTIDE SEQUENCE [LARGE SCALE GENOMIC DNA]</scope>
    <source>
        <strain evidence="3 4">DSM 21460</strain>
    </source>
</reference>
<keyword evidence="4" id="KW-1185">Reference proteome</keyword>
<dbReference type="InterPro" id="IPR001441">
    <property type="entry name" value="UPP_synth-like"/>
</dbReference>
<comment type="cofactor">
    <cofactor evidence="2">
        <name>Mg(2+)</name>
        <dbReference type="ChEBI" id="CHEBI:18420"/>
    </cofactor>
    <text evidence="2">Binds 2 magnesium ions per subunit.</text>
</comment>
<feature type="binding site" evidence="2">
    <location>
        <position position="189"/>
    </location>
    <ligand>
        <name>substrate</name>
    </ligand>
</feature>
<gene>
    <name evidence="3" type="ORF">ABID14_000132</name>
</gene>
<dbReference type="Pfam" id="PF01255">
    <property type="entry name" value="Prenyltransf"/>
    <property type="match status" value="1"/>
</dbReference>
<dbReference type="InterPro" id="IPR018520">
    <property type="entry name" value="UPP_synth-like_CS"/>
</dbReference>
<sequence length="241" mass="27829">MNYKSLLDLDNIPSHIGIVMDGNGRWAKKRGLPRSFGHKAGSDKVVEIVQSAYNLNIKALTLFAFSTENWKRPNEEISKLMELLIFYVKTQLDKIKKNNIKINVLGDYTKFPPRVVDEITKALQETSSNDKMILNIALNYGGQDEIVRATKNIVKDVNLGIIEVNEIDNEIFKSYLYTHESPDLDLLIRPSGELRVSNFLLYQLAYAEFYFSDVLWPDFDENQLCKAIYEFQLRHRRFGGL</sequence>
<accession>A0ABV2J6W3</accession>
<feature type="binding site" evidence="2">
    <location>
        <position position="26"/>
    </location>
    <ligand>
        <name>substrate</name>
    </ligand>
</feature>
<feature type="binding site" evidence="2">
    <location>
        <position position="72"/>
    </location>
    <ligand>
        <name>substrate</name>
    </ligand>
</feature>
<comment type="caution">
    <text evidence="3">The sequence shown here is derived from an EMBL/GenBank/DDBJ whole genome shotgun (WGS) entry which is preliminary data.</text>
</comment>
<comment type="similarity">
    <text evidence="2">Belongs to the UPP synthase family.</text>
</comment>
<feature type="binding site" evidence="2">
    <location>
        <position position="21"/>
    </location>
    <ligand>
        <name>Mg(2+)</name>
        <dbReference type="ChEBI" id="CHEBI:18420"/>
    </ligand>
</feature>
<comment type="function">
    <text evidence="2">Catalyzes the condensation of isopentenyl diphosphate (IPP) with allylic pyrophosphates generating different type of terpenoids.</text>
</comment>
<dbReference type="Proteomes" id="UP001549162">
    <property type="component" value="Unassembled WGS sequence"/>
</dbReference>
<feature type="binding site" evidence="2">
    <location>
        <position position="70"/>
    </location>
    <ligand>
        <name>substrate</name>
    </ligand>
</feature>
<dbReference type="HAMAP" id="MF_01139">
    <property type="entry name" value="ISPT"/>
    <property type="match status" value="1"/>
</dbReference>
<evidence type="ECO:0000313" key="4">
    <source>
        <dbReference type="Proteomes" id="UP001549162"/>
    </source>
</evidence>
<feature type="binding site" evidence="2">
    <location>
        <position position="34"/>
    </location>
    <ligand>
        <name>substrate</name>
    </ligand>
</feature>
<proteinExistence type="inferred from homology"/>
<dbReference type="PANTHER" id="PTHR10291:SF0">
    <property type="entry name" value="DEHYDRODOLICHYL DIPHOSPHATE SYNTHASE 2"/>
    <property type="match status" value="1"/>
</dbReference>
<keyword evidence="2" id="KW-0460">Magnesium</keyword>
<feature type="binding site" evidence="2">
    <location>
        <begin position="22"/>
        <end position="25"/>
    </location>
    <ligand>
        <name>substrate</name>
    </ligand>
</feature>
<dbReference type="EMBL" id="JBEPMA010000001">
    <property type="protein sequence ID" value="MET3616512.1"/>
    <property type="molecule type" value="Genomic_DNA"/>
</dbReference>
<name>A0ABV2J6W3_9FIRM</name>
<feature type="binding site" evidence="2">
    <location>
        <begin position="66"/>
        <end position="68"/>
    </location>
    <ligand>
        <name>substrate</name>
    </ligand>
</feature>
<feature type="active site" evidence="2">
    <location>
        <position position="21"/>
    </location>
</feature>
<feature type="binding site" evidence="2">
    <location>
        <begin position="195"/>
        <end position="197"/>
    </location>
    <ligand>
        <name>substrate</name>
    </ligand>
</feature>
<evidence type="ECO:0000256" key="2">
    <source>
        <dbReference type="HAMAP-Rule" id="MF_01139"/>
    </source>
</evidence>
<dbReference type="NCBIfam" id="TIGR00055">
    <property type="entry name" value="uppS"/>
    <property type="match status" value="1"/>
</dbReference>
<organism evidence="3 4">
    <name type="scientific">Peptoniphilus olsenii</name>
    <dbReference type="NCBI Taxonomy" id="411570"/>
    <lineage>
        <taxon>Bacteria</taxon>
        <taxon>Bacillati</taxon>
        <taxon>Bacillota</taxon>
        <taxon>Tissierellia</taxon>
        <taxon>Tissierellales</taxon>
        <taxon>Peptoniphilaceae</taxon>
        <taxon>Peptoniphilus</taxon>
    </lineage>
</organism>
<keyword evidence="2" id="KW-0479">Metal-binding</keyword>
<evidence type="ECO:0000256" key="1">
    <source>
        <dbReference type="ARBA" id="ARBA00022679"/>
    </source>
</evidence>
<dbReference type="CDD" id="cd00475">
    <property type="entry name" value="Cis_IPPS"/>
    <property type="match status" value="1"/>
</dbReference>
<dbReference type="RefSeq" id="WP_354366520.1">
    <property type="nucleotide sequence ID" value="NZ_JBEPMA010000001.1"/>
</dbReference>
<dbReference type="InterPro" id="IPR036424">
    <property type="entry name" value="UPP_synth-like_sf"/>
</dbReference>
<feature type="binding site" evidence="2">
    <location>
        <position position="208"/>
    </location>
    <ligand>
        <name>Mg(2+)</name>
        <dbReference type="ChEBI" id="CHEBI:18420"/>
    </ligand>
</feature>
<comment type="subunit">
    <text evidence="2">Homodimer.</text>
</comment>
<protein>
    <recommendedName>
        <fullName evidence="2">Isoprenyl transferase</fullName>
        <ecNumber evidence="2">2.5.1.-</ecNumber>
    </recommendedName>
</protein>
<feature type="binding site" evidence="2">
    <location>
        <position position="38"/>
    </location>
    <ligand>
        <name>substrate</name>
    </ligand>
</feature>
<feature type="active site" description="Proton acceptor" evidence="2">
    <location>
        <position position="69"/>
    </location>
</feature>
<dbReference type="SUPFAM" id="SSF64005">
    <property type="entry name" value="Undecaprenyl diphosphate synthase"/>
    <property type="match status" value="1"/>
</dbReference>
<keyword evidence="1 2" id="KW-0808">Transferase</keyword>
<dbReference type="EC" id="2.5.1.-" evidence="2"/>
<dbReference type="Gene3D" id="3.40.1180.10">
    <property type="entry name" value="Decaprenyl diphosphate synthase-like"/>
    <property type="match status" value="1"/>
</dbReference>
<dbReference type="PANTHER" id="PTHR10291">
    <property type="entry name" value="DEHYDRODOLICHYL DIPHOSPHATE SYNTHASE FAMILY MEMBER"/>
    <property type="match status" value="1"/>
</dbReference>
<evidence type="ECO:0000313" key="3">
    <source>
        <dbReference type="EMBL" id="MET3616512.1"/>
    </source>
</evidence>
<dbReference type="GO" id="GO:0008834">
    <property type="term" value="F:ditrans,polycis-undecaprenyl-diphosphate synthase [(2E,6E)-farnesyl-diphosphate specific] activity"/>
    <property type="evidence" value="ECO:0007669"/>
    <property type="project" value="UniProtKB-EC"/>
</dbReference>
<dbReference type="PROSITE" id="PS01066">
    <property type="entry name" value="UPP_SYNTHASE"/>
    <property type="match status" value="1"/>
</dbReference>
<dbReference type="NCBIfam" id="NF011405">
    <property type="entry name" value="PRK14830.1"/>
    <property type="match status" value="1"/>
</dbReference>